<proteinExistence type="predicted"/>
<dbReference type="GO" id="GO:0009788">
    <property type="term" value="P:negative regulation of abscisic acid-activated signaling pathway"/>
    <property type="evidence" value="ECO:0007669"/>
    <property type="project" value="InterPro"/>
</dbReference>
<dbReference type="InterPro" id="IPR044246">
    <property type="entry name" value="ZFP3-like"/>
</dbReference>
<evidence type="ECO:0000256" key="2">
    <source>
        <dbReference type="ARBA" id="ARBA00022723"/>
    </source>
</evidence>
<reference evidence="9" key="2">
    <citation type="submission" date="2020-08" db="EMBL/GenBank/DDBJ databases">
        <title>Plant Genome Project.</title>
        <authorList>
            <person name="Zhang R.-G."/>
        </authorList>
    </citation>
    <scope>NUCLEOTIDE SEQUENCE</scope>
    <source>
        <strain evidence="9">Huo1</strain>
        <tissue evidence="9">Leaf</tissue>
    </source>
</reference>
<feature type="region of interest" description="Disordered" evidence="7">
    <location>
        <begin position="23"/>
        <end position="45"/>
    </location>
</feature>
<dbReference type="InterPro" id="IPR013087">
    <property type="entry name" value="Znf_C2H2_type"/>
</dbReference>
<keyword evidence="5" id="KW-0539">Nucleus</keyword>
<sequence length="288" mass="31752">MESLDIKPYDVLQALSIEPCHSDGSVTSVESSTRSYLTEEEEGTGHEALTTRVFLDLKHEGPERPTSEVECTRYETDNSCVSLDLKLASDQGEAMSPRDQSNDLEPLAKKTLSCKFCTREFSTSQALGGHQNAHKVERAAVKHRHKMVDAAVAGPTRLHPYLPYLAYPNFNRSIGDFIRAKSMIHKPYSHYHQAMARRLAQEKMSRAYLVRPSPSMKVDGSLNLRGNPNQRLRLRDGGFLSLGGSHNSAAIKDVATDNGHQWLGLRVGGGGGGDQHEAAEGLDLELKL</sequence>
<comment type="subcellular location">
    <subcellularLocation>
        <location evidence="1">Nucleus</location>
    </subcellularLocation>
</comment>
<dbReference type="Gene3D" id="3.30.160.60">
    <property type="entry name" value="Classic Zinc Finger"/>
    <property type="match status" value="1"/>
</dbReference>
<evidence type="ECO:0000313" key="9">
    <source>
        <dbReference type="EMBL" id="KAG6423158.1"/>
    </source>
</evidence>
<feature type="compositionally biased region" description="Polar residues" evidence="7">
    <location>
        <begin position="24"/>
        <end position="36"/>
    </location>
</feature>
<evidence type="ECO:0000259" key="8">
    <source>
        <dbReference type="PROSITE" id="PS50157"/>
    </source>
</evidence>
<evidence type="ECO:0000256" key="6">
    <source>
        <dbReference type="PROSITE-ProRule" id="PRU00042"/>
    </source>
</evidence>
<gene>
    <name evidence="9" type="ORF">SASPL_113546</name>
</gene>
<dbReference type="AlphaFoldDB" id="A0A8X8XZR0"/>
<evidence type="ECO:0000256" key="4">
    <source>
        <dbReference type="ARBA" id="ARBA00022833"/>
    </source>
</evidence>
<dbReference type="PROSITE" id="PS00028">
    <property type="entry name" value="ZINC_FINGER_C2H2_1"/>
    <property type="match status" value="1"/>
</dbReference>
<comment type="caution">
    <text evidence="9">The sequence shown here is derived from an EMBL/GenBank/DDBJ whole genome shotgun (WGS) entry which is preliminary data.</text>
</comment>
<name>A0A8X8XZR0_SALSN</name>
<dbReference type="OrthoDB" id="1736050at2759"/>
<feature type="domain" description="C2H2-type" evidence="8">
    <location>
        <begin position="112"/>
        <end position="139"/>
    </location>
</feature>
<dbReference type="InterPro" id="IPR036236">
    <property type="entry name" value="Znf_C2H2_sf"/>
</dbReference>
<evidence type="ECO:0000313" key="10">
    <source>
        <dbReference type="Proteomes" id="UP000298416"/>
    </source>
</evidence>
<dbReference type="SUPFAM" id="SSF57667">
    <property type="entry name" value="beta-beta-alpha zinc fingers"/>
    <property type="match status" value="1"/>
</dbReference>
<organism evidence="9">
    <name type="scientific">Salvia splendens</name>
    <name type="common">Scarlet sage</name>
    <dbReference type="NCBI Taxonomy" id="180675"/>
    <lineage>
        <taxon>Eukaryota</taxon>
        <taxon>Viridiplantae</taxon>
        <taxon>Streptophyta</taxon>
        <taxon>Embryophyta</taxon>
        <taxon>Tracheophyta</taxon>
        <taxon>Spermatophyta</taxon>
        <taxon>Magnoliopsida</taxon>
        <taxon>eudicotyledons</taxon>
        <taxon>Gunneridae</taxon>
        <taxon>Pentapetalae</taxon>
        <taxon>asterids</taxon>
        <taxon>lamiids</taxon>
        <taxon>Lamiales</taxon>
        <taxon>Lamiaceae</taxon>
        <taxon>Nepetoideae</taxon>
        <taxon>Mentheae</taxon>
        <taxon>Salviinae</taxon>
        <taxon>Salvia</taxon>
        <taxon>Salvia subgen. Calosphace</taxon>
        <taxon>core Calosphace</taxon>
    </lineage>
</organism>
<dbReference type="PROSITE" id="PS50157">
    <property type="entry name" value="ZINC_FINGER_C2H2_2"/>
    <property type="match status" value="1"/>
</dbReference>
<evidence type="ECO:0000256" key="5">
    <source>
        <dbReference type="ARBA" id="ARBA00023242"/>
    </source>
</evidence>
<keyword evidence="10" id="KW-1185">Reference proteome</keyword>
<protein>
    <recommendedName>
        <fullName evidence="8">C2H2-type domain-containing protein</fullName>
    </recommendedName>
</protein>
<evidence type="ECO:0000256" key="7">
    <source>
        <dbReference type="SAM" id="MobiDB-lite"/>
    </source>
</evidence>
<keyword evidence="2" id="KW-0479">Metal-binding</keyword>
<dbReference type="GO" id="GO:0008270">
    <property type="term" value="F:zinc ion binding"/>
    <property type="evidence" value="ECO:0007669"/>
    <property type="project" value="UniProtKB-KW"/>
</dbReference>
<dbReference type="GO" id="GO:0005634">
    <property type="term" value="C:nucleus"/>
    <property type="evidence" value="ECO:0007669"/>
    <property type="project" value="UniProtKB-SubCell"/>
</dbReference>
<evidence type="ECO:0000256" key="1">
    <source>
        <dbReference type="ARBA" id="ARBA00004123"/>
    </source>
</evidence>
<reference evidence="9" key="1">
    <citation type="submission" date="2018-01" db="EMBL/GenBank/DDBJ databases">
        <authorList>
            <person name="Mao J.F."/>
        </authorList>
    </citation>
    <scope>NUCLEOTIDE SEQUENCE</scope>
    <source>
        <strain evidence="9">Huo1</strain>
        <tissue evidence="9">Leaf</tissue>
    </source>
</reference>
<dbReference type="Proteomes" id="UP000298416">
    <property type="component" value="Unassembled WGS sequence"/>
</dbReference>
<dbReference type="PANTHER" id="PTHR47287:SF9">
    <property type="entry name" value="ZINC FINGER PROTEIN 4-LIKE"/>
    <property type="match status" value="1"/>
</dbReference>
<accession>A0A8X8XZR0</accession>
<dbReference type="PANTHER" id="PTHR47287">
    <property type="entry name" value="C2H2 AND C2HC ZINC FINGERS SUPERFAMILY PROTEIN"/>
    <property type="match status" value="1"/>
</dbReference>
<keyword evidence="4" id="KW-0862">Zinc</keyword>
<keyword evidence="3 6" id="KW-0863">Zinc-finger</keyword>
<evidence type="ECO:0000256" key="3">
    <source>
        <dbReference type="ARBA" id="ARBA00022771"/>
    </source>
</evidence>
<dbReference type="EMBL" id="PNBA02000005">
    <property type="protein sequence ID" value="KAG6423158.1"/>
    <property type="molecule type" value="Genomic_DNA"/>
</dbReference>